<keyword evidence="4" id="KW-0479">Metal-binding</keyword>
<dbReference type="Pfam" id="PF02578">
    <property type="entry name" value="Cu-oxidase_4"/>
    <property type="match status" value="1"/>
</dbReference>
<accession>A0ABZ0WYN0</accession>
<reference evidence="9 10" key="1">
    <citation type="submission" date="2023-12" db="EMBL/GenBank/DDBJ databases">
        <title>Genome sequencing and assembly of bacterial species from a model synthetic community.</title>
        <authorList>
            <person name="Hogle S.L."/>
        </authorList>
    </citation>
    <scope>NUCLEOTIDE SEQUENCE [LARGE SCALE GENOMIC DNA]</scope>
    <source>
        <strain evidence="9 10">HAMBI_2792</strain>
    </source>
</reference>
<dbReference type="CDD" id="cd16833">
    <property type="entry name" value="YfiH"/>
    <property type="match status" value="1"/>
</dbReference>
<dbReference type="Proteomes" id="UP001324384">
    <property type="component" value="Chromosome"/>
</dbReference>
<protein>
    <submittedName>
        <fullName evidence="9">Polyphenol oxidase family protein</fullName>
    </submittedName>
</protein>
<keyword evidence="3" id="KW-0808">Transferase</keyword>
<evidence type="ECO:0000256" key="2">
    <source>
        <dbReference type="ARBA" id="ARBA00007353"/>
    </source>
</evidence>
<evidence type="ECO:0000256" key="4">
    <source>
        <dbReference type="ARBA" id="ARBA00022723"/>
    </source>
</evidence>
<comment type="catalytic activity">
    <reaction evidence="6">
        <text>adenosine + H2O + H(+) = inosine + NH4(+)</text>
        <dbReference type="Rhea" id="RHEA:24408"/>
        <dbReference type="ChEBI" id="CHEBI:15377"/>
        <dbReference type="ChEBI" id="CHEBI:15378"/>
        <dbReference type="ChEBI" id="CHEBI:16335"/>
        <dbReference type="ChEBI" id="CHEBI:17596"/>
        <dbReference type="ChEBI" id="CHEBI:28938"/>
        <dbReference type="EC" id="3.5.4.4"/>
    </reaction>
    <physiologicalReaction direction="left-to-right" evidence="6">
        <dbReference type="Rhea" id="RHEA:24409"/>
    </physiologicalReaction>
</comment>
<evidence type="ECO:0000313" key="10">
    <source>
        <dbReference type="Proteomes" id="UP001324384"/>
    </source>
</evidence>
<dbReference type="RefSeq" id="WP_227538683.1">
    <property type="nucleotide sequence ID" value="NZ_CP139961.1"/>
</dbReference>
<evidence type="ECO:0000256" key="8">
    <source>
        <dbReference type="ARBA" id="ARBA00049893"/>
    </source>
</evidence>
<dbReference type="InterPro" id="IPR003730">
    <property type="entry name" value="Cu_polyphenol_OxRdtase"/>
</dbReference>
<dbReference type="SUPFAM" id="SSF64438">
    <property type="entry name" value="CNF1/YfiH-like putative cysteine hydrolases"/>
    <property type="match status" value="1"/>
</dbReference>
<dbReference type="PANTHER" id="PTHR30616:SF3">
    <property type="entry name" value="PURINE NUCLEOSIDE PHOSPHORYLASE"/>
    <property type="match status" value="1"/>
</dbReference>
<organism evidence="9 10">
    <name type="scientific">Moraxella canis</name>
    <dbReference type="NCBI Taxonomy" id="90239"/>
    <lineage>
        <taxon>Bacteria</taxon>
        <taxon>Pseudomonadati</taxon>
        <taxon>Pseudomonadota</taxon>
        <taxon>Gammaproteobacteria</taxon>
        <taxon>Moraxellales</taxon>
        <taxon>Moraxellaceae</taxon>
        <taxon>Moraxella</taxon>
    </lineage>
</organism>
<evidence type="ECO:0000256" key="3">
    <source>
        <dbReference type="ARBA" id="ARBA00022679"/>
    </source>
</evidence>
<comment type="catalytic activity">
    <reaction evidence="8">
        <text>S-methyl-5'-thioadenosine + phosphate = 5-(methylsulfanyl)-alpha-D-ribose 1-phosphate + adenine</text>
        <dbReference type="Rhea" id="RHEA:11852"/>
        <dbReference type="ChEBI" id="CHEBI:16708"/>
        <dbReference type="ChEBI" id="CHEBI:17509"/>
        <dbReference type="ChEBI" id="CHEBI:43474"/>
        <dbReference type="ChEBI" id="CHEBI:58533"/>
        <dbReference type="EC" id="2.4.2.28"/>
    </reaction>
    <physiologicalReaction direction="left-to-right" evidence="8">
        <dbReference type="Rhea" id="RHEA:11853"/>
    </physiologicalReaction>
</comment>
<evidence type="ECO:0000256" key="6">
    <source>
        <dbReference type="ARBA" id="ARBA00047989"/>
    </source>
</evidence>
<name>A0ABZ0WYN0_9GAMM</name>
<dbReference type="PANTHER" id="PTHR30616">
    <property type="entry name" value="UNCHARACTERIZED PROTEIN YFIH"/>
    <property type="match status" value="1"/>
</dbReference>
<dbReference type="InterPro" id="IPR011324">
    <property type="entry name" value="Cytotoxic_necrot_fac-like_cat"/>
</dbReference>
<dbReference type="InterPro" id="IPR038371">
    <property type="entry name" value="Cu_polyphenol_OxRdtase_sf"/>
</dbReference>
<dbReference type="Gene3D" id="3.60.140.10">
    <property type="entry name" value="CNF1/YfiH-like putative cysteine hydrolases"/>
    <property type="match status" value="1"/>
</dbReference>
<dbReference type="EMBL" id="CP139961">
    <property type="protein sequence ID" value="WQE04160.1"/>
    <property type="molecule type" value="Genomic_DNA"/>
</dbReference>
<evidence type="ECO:0000313" key="9">
    <source>
        <dbReference type="EMBL" id="WQE04160.1"/>
    </source>
</evidence>
<comment type="catalytic activity">
    <reaction evidence="1">
        <text>inosine + phosphate = alpha-D-ribose 1-phosphate + hypoxanthine</text>
        <dbReference type="Rhea" id="RHEA:27646"/>
        <dbReference type="ChEBI" id="CHEBI:17368"/>
        <dbReference type="ChEBI" id="CHEBI:17596"/>
        <dbReference type="ChEBI" id="CHEBI:43474"/>
        <dbReference type="ChEBI" id="CHEBI:57720"/>
        <dbReference type="EC" id="2.4.2.1"/>
    </reaction>
    <physiologicalReaction direction="left-to-right" evidence="1">
        <dbReference type="Rhea" id="RHEA:27647"/>
    </physiologicalReaction>
</comment>
<evidence type="ECO:0000256" key="7">
    <source>
        <dbReference type="ARBA" id="ARBA00048968"/>
    </source>
</evidence>
<gene>
    <name evidence="9" type="ORF">U0021_00725</name>
</gene>
<keyword evidence="5" id="KW-0862">Zinc</keyword>
<sequence>MMMLNETMTPPLDILYQNDDVMVIQTHAGVSDKADQLTDFGNRSALYGEFNVALHVNDEPFKVLLRRANLLNWLHEQAGADQIHWLNQVHGNAVLDVDKYRSQSLSSADALITERPKTALAIMTADCVPVALFDEKGGAVACIHAGWQGLVNGVIAKTAALMPTSAKLSAVIGACISRPSYEVDQSLAERIMDEVVTNKLVLLDKQALFDKLINSSNHSGKVYIDIEGLARLQLEQLGVTVLSDIVPCSYLSPKYYSYRFQTHTKRSATGRMAMLIVKK</sequence>
<proteinExistence type="inferred from homology"/>
<evidence type="ECO:0000256" key="1">
    <source>
        <dbReference type="ARBA" id="ARBA00000553"/>
    </source>
</evidence>
<comment type="similarity">
    <text evidence="2">Belongs to the purine nucleoside phosphorylase YfiH/LACC1 family.</text>
</comment>
<evidence type="ECO:0000256" key="5">
    <source>
        <dbReference type="ARBA" id="ARBA00022833"/>
    </source>
</evidence>
<keyword evidence="10" id="KW-1185">Reference proteome</keyword>
<comment type="catalytic activity">
    <reaction evidence="7">
        <text>adenosine + phosphate = alpha-D-ribose 1-phosphate + adenine</text>
        <dbReference type="Rhea" id="RHEA:27642"/>
        <dbReference type="ChEBI" id="CHEBI:16335"/>
        <dbReference type="ChEBI" id="CHEBI:16708"/>
        <dbReference type="ChEBI" id="CHEBI:43474"/>
        <dbReference type="ChEBI" id="CHEBI:57720"/>
        <dbReference type="EC" id="2.4.2.1"/>
    </reaction>
    <physiologicalReaction direction="left-to-right" evidence="7">
        <dbReference type="Rhea" id="RHEA:27643"/>
    </physiologicalReaction>
</comment>